<evidence type="ECO:0000256" key="6">
    <source>
        <dbReference type="ARBA" id="ARBA00023242"/>
    </source>
</evidence>
<dbReference type="Pfam" id="PF04082">
    <property type="entry name" value="Fungal_trans"/>
    <property type="match status" value="1"/>
</dbReference>
<feature type="domain" description="Zn(2)-C6 fungal-type" evidence="8">
    <location>
        <begin position="46"/>
        <end position="76"/>
    </location>
</feature>
<keyword evidence="5" id="KW-0804">Transcription</keyword>
<evidence type="ECO:0000256" key="5">
    <source>
        <dbReference type="ARBA" id="ARBA00023163"/>
    </source>
</evidence>
<dbReference type="InterPro" id="IPR001138">
    <property type="entry name" value="Zn2Cys6_DnaBD"/>
</dbReference>
<evidence type="ECO:0000313" key="9">
    <source>
        <dbReference type="EMBL" id="KAJ8990120.1"/>
    </source>
</evidence>
<dbReference type="CDD" id="cd12148">
    <property type="entry name" value="fungal_TF_MHR"/>
    <property type="match status" value="1"/>
</dbReference>
<evidence type="ECO:0000256" key="4">
    <source>
        <dbReference type="ARBA" id="ARBA00023125"/>
    </source>
</evidence>
<evidence type="ECO:0000259" key="8">
    <source>
        <dbReference type="PROSITE" id="PS50048"/>
    </source>
</evidence>
<keyword evidence="3" id="KW-0805">Transcription regulation</keyword>
<accession>A0AAN6ITF7</accession>
<sequence length="617" mass="69642">MSNHGSYIRFRLPVTPARDGHPPPAKRLRVNETEPVHNQLVRAELACYRCRQQKKKCCRSFPECASCAAAGFPCVFPKKDEPLATSGEINELRAQIRALSRHFLAVDGSQILSPAATVSSWEDGPVEEPAQTSSHSSGFEAEDRTVLTYHENSAITTYRTPPIRLKLPAWADRKHLVTAYFRHVHKAYPFLDRQQILDELGDTPSGDQSTEVTPLVYLLCAVGSATLHRVGKLSDEALATINVPYQDCVQLCLLDTSIESTRILMLVTIYSIFDPVGMSPWMLTGFLGRSAISLGLNRKCSTEEGYTLQEVEARHRLFWSIYALDREVAASFGLPVAINDENINVPLPSVTIEEYASPLRIQHTRILQVCRNAIALRDLEGNILQKIHLSSPTSSFDINRADRKAVVDRFRSQLDDWYANGCLLSQLEDDDISFHDTIPWLNVRYHGLLILLHFPTRLNAYYSKDQLKPLCLSIEKYLQCSVVLLRQQHLMLHHNTLNHILIICLILVEQCNELPDDSLRDNLDLCIEILDAFSNRWSTAKRSLLVFRARKDLLTSAEQSTASVDDEERLRDIQVEALALVKEAMGFSSVFNDLFEAKPSTTCPTGKVRFPFDPISR</sequence>
<dbReference type="Gene3D" id="4.10.240.10">
    <property type="entry name" value="Zn(2)-C6 fungal-type DNA-binding domain"/>
    <property type="match status" value="1"/>
</dbReference>
<dbReference type="GO" id="GO:0000981">
    <property type="term" value="F:DNA-binding transcription factor activity, RNA polymerase II-specific"/>
    <property type="evidence" value="ECO:0007669"/>
    <property type="project" value="InterPro"/>
</dbReference>
<dbReference type="GO" id="GO:0003677">
    <property type="term" value="F:DNA binding"/>
    <property type="evidence" value="ECO:0007669"/>
    <property type="project" value="UniProtKB-KW"/>
</dbReference>
<keyword evidence="2" id="KW-0479">Metal-binding</keyword>
<reference evidence="9" key="1">
    <citation type="submission" date="2023-01" db="EMBL/GenBank/DDBJ databases">
        <title>Exophiala dermititidis isolated from Cystic Fibrosis Patient.</title>
        <authorList>
            <person name="Kurbessoian T."/>
            <person name="Crocker A."/>
            <person name="Murante D."/>
            <person name="Hogan D.A."/>
            <person name="Stajich J.E."/>
        </authorList>
    </citation>
    <scope>NUCLEOTIDE SEQUENCE</scope>
    <source>
        <strain evidence="9">Ex8</strain>
    </source>
</reference>
<evidence type="ECO:0000256" key="1">
    <source>
        <dbReference type="ARBA" id="ARBA00004123"/>
    </source>
</evidence>
<dbReference type="InterPro" id="IPR036864">
    <property type="entry name" value="Zn2-C6_fun-type_DNA-bd_sf"/>
</dbReference>
<dbReference type="EMBL" id="JAJGCB010000011">
    <property type="protein sequence ID" value="KAJ8990120.1"/>
    <property type="molecule type" value="Genomic_DNA"/>
</dbReference>
<protein>
    <submittedName>
        <fullName evidence="9">Rac GTPase-activating protein BCR/ABR</fullName>
    </submittedName>
</protein>
<dbReference type="CDD" id="cd00067">
    <property type="entry name" value="GAL4"/>
    <property type="match status" value="1"/>
</dbReference>
<dbReference type="InterPro" id="IPR007219">
    <property type="entry name" value="XnlR_reg_dom"/>
</dbReference>
<organism evidence="9 10">
    <name type="scientific">Exophiala dermatitidis</name>
    <name type="common">Black yeast-like fungus</name>
    <name type="synonym">Wangiella dermatitidis</name>
    <dbReference type="NCBI Taxonomy" id="5970"/>
    <lineage>
        <taxon>Eukaryota</taxon>
        <taxon>Fungi</taxon>
        <taxon>Dikarya</taxon>
        <taxon>Ascomycota</taxon>
        <taxon>Pezizomycotina</taxon>
        <taxon>Eurotiomycetes</taxon>
        <taxon>Chaetothyriomycetidae</taxon>
        <taxon>Chaetothyriales</taxon>
        <taxon>Herpotrichiellaceae</taxon>
        <taxon>Exophiala</taxon>
    </lineage>
</organism>
<dbReference type="Proteomes" id="UP001161757">
    <property type="component" value="Unassembled WGS sequence"/>
</dbReference>
<dbReference type="PROSITE" id="PS50048">
    <property type="entry name" value="ZN2_CY6_FUNGAL_2"/>
    <property type="match status" value="1"/>
</dbReference>
<evidence type="ECO:0000313" key="10">
    <source>
        <dbReference type="Proteomes" id="UP001161757"/>
    </source>
</evidence>
<dbReference type="InterPro" id="IPR050987">
    <property type="entry name" value="AtrR-like"/>
</dbReference>
<evidence type="ECO:0000256" key="3">
    <source>
        <dbReference type="ARBA" id="ARBA00023015"/>
    </source>
</evidence>
<dbReference type="SMART" id="SM00906">
    <property type="entry name" value="Fungal_trans"/>
    <property type="match status" value="1"/>
</dbReference>
<proteinExistence type="predicted"/>
<dbReference type="PROSITE" id="PS00463">
    <property type="entry name" value="ZN2_CY6_FUNGAL_1"/>
    <property type="match status" value="1"/>
</dbReference>
<dbReference type="AlphaFoldDB" id="A0AAN6ITF7"/>
<dbReference type="GO" id="GO:0006351">
    <property type="term" value="P:DNA-templated transcription"/>
    <property type="evidence" value="ECO:0007669"/>
    <property type="project" value="InterPro"/>
</dbReference>
<dbReference type="Pfam" id="PF00172">
    <property type="entry name" value="Zn_clus"/>
    <property type="match status" value="1"/>
</dbReference>
<evidence type="ECO:0000256" key="2">
    <source>
        <dbReference type="ARBA" id="ARBA00022723"/>
    </source>
</evidence>
<keyword evidence="6" id="KW-0539">Nucleus</keyword>
<name>A0AAN6ITF7_EXODE</name>
<gene>
    <name evidence="9" type="primary">STB5_1</name>
    <name evidence="9" type="ORF">HRR80_005615</name>
</gene>
<dbReference type="GO" id="GO:0005634">
    <property type="term" value="C:nucleus"/>
    <property type="evidence" value="ECO:0007669"/>
    <property type="project" value="UniProtKB-SubCell"/>
</dbReference>
<dbReference type="SUPFAM" id="SSF57701">
    <property type="entry name" value="Zn2/Cys6 DNA-binding domain"/>
    <property type="match status" value="1"/>
</dbReference>
<dbReference type="PANTHER" id="PTHR46910:SF3">
    <property type="entry name" value="HALOTOLERANCE PROTEIN 9-RELATED"/>
    <property type="match status" value="1"/>
</dbReference>
<dbReference type="PANTHER" id="PTHR46910">
    <property type="entry name" value="TRANSCRIPTION FACTOR PDR1"/>
    <property type="match status" value="1"/>
</dbReference>
<feature type="region of interest" description="Disordered" evidence="7">
    <location>
        <begin position="119"/>
        <end position="139"/>
    </location>
</feature>
<keyword evidence="4" id="KW-0238">DNA-binding</keyword>
<comment type="subcellular location">
    <subcellularLocation>
        <location evidence="1">Nucleus</location>
    </subcellularLocation>
</comment>
<dbReference type="GO" id="GO:0008270">
    <property type="term" value="F:zinc ion binding"/>
    <property type="evidence" value="ECO:0007669"/>
    <property type="project" value="InterPro"/>
</dbReference>
<dbReference type="SMART" id="SM00066">
    <property type="entry name" value="GAL4"/>
    <property type="match status" value="1"/>
</dbReference>
<evidence type="ECO:0000256" key="7">
    <source>
        <dbReference type="SAM" id="MobiDB-lite"/>
    </source>
</evidence>
<comment type="caution">
    <text evidence="9">The sequence shown here is derived from an EMBL/GenBank/DDBJ whole genome shotgun (WGS) entry which is preliminary data.</text>
</comment>